<evidence type="ECO:0000256" key="1">
    <source>
        <dbReference type="SAM" id="SignalP"/>
    </source>
</evidence>
<keyword evidence="1" id="KW-0732">Signal</keyword>
<dbReference type="AlphaFoldDB" id="A0A367ZQ07"/>
<feature type="chain" id="PRO_5016851567" evidence="1">
    <location>
        <begin position="29"/>
        <end position="222"/>
    </location>
</feature>
<evidence type="ECO:0000313" key="2">
    <source>
        <dbReference type="EMBL" id="RCK79819.1"/>
    </source>
</evidence>
<sequence length="222" mass="24672">MNRHSLLHSLAFWLAFAGLSSLAAAAWAATPPDDWTRLRLRSMGSACFTIPTGYCRSEAAYVSDDSHSLTMISQKLLGRFAEVSMVRHLNGATKDRTVFNLKLNVLEEDTYLPNIVWGVSDFRTELGSKIFFLAGSKTIEAFGVTAHAGVYKDPVTTDKETFFGLEKTVFPLVVVAGERIHDQTTVGVKLRPYPGVSVEYARRLDAPDDQASLYRLVYLRAF</sequence>
<reference evidence="2 3" key="1">
    <citation type="submission" date="2018-05" db="EMBL/GenBank/DDBJ databases">
        <title>A metagenomic window into the 2 km-deep terrestrial subsurface aquifer revealed taxonomically and functionally diverse microbial community comprising novel uncultured bacterial lineages.</title>
        <authorList>
            <person name="Kadnikov V.V."/>
            <person name="Mardanov A.V."/>
            <person name="Beletsky A.V."/>
            <person name="Banks D."/>
            <person name="Pimenov N.V."/>
            <person name="Frank Y.A."/>
            <person name="Karnachuk O.V."/>
            <person name="Ravin N.V."/>
        </authorList>
    </citation>
    <scope>NUCLEOTIDE SEQUENCE [LARGE SCALE GENOMIC DNA]</scope>
    <source>
        <strain evidence="2">BY5</strain>
    </source>
</reference>
<dbReference type="Proteomes" id="UP000252355">
    <property type="component" value="Unassembled WGS sequence"/>
</dbReference>
<name>A0A367ZQ07_9BACT</name>
<evidence type="ECO:0000313" key="3">
    <source>
        <dbReference type="Proteomes" id="UP000252355"/>
    </source>
</evidence>
<dbReference type="EMBL" id="QOQW01000010">
    <property type="protein sequence ID" value="RCK79819.1"/>
    <property type="molecule type" value="Genomic_DNA"/>
</dbReference>
<protein>
    <submittedName>
        <fullName evidence="2">Uncharacterized protein</fullName>
    </submittedName>
</protein>
<feature type="signal peptide" evidence="1">
    <location>
        <begin position="1"/>
        <end position="28"/>
    </location>
</feature>
<proteinExistence type="predicted"/>
<accession>A0A367ZQ07</accession>
<gene>
    <name evidence="2" type="ORF">OZSIB_3973</name>
</gene>
<organism evidence="2 3">
    <name type="scientific">Candidatus Ozemobacter sibiricus</name>
    <dbReference type="NCBI Taxonomy" id="2268124"/>
    <lineage>
        <taxon>Bacteria</taxon>
        <taxon>Candidatus Ozemobacteria</taxon>
        <taxon>Candidatus Ozemobacterales</taxon>
        <taxon>Candidatus Ozemobacteraceae</taxon>
        <taxon>Candidatus Ozemobacter</taxon>
    </lineage>
</organism>
<comment type="caution">
    <text evidence="2">The sequence shown here is derived from an EMBL/GenBank/DDBJ whole genome shotgun (WGS) entry which is preliminary data.</text>
</comment>